<reference evidence="1" key="1">
    <citation type="submission" date="2023-03" db="EMBL/GenBank/DDBJ databases">
        <title>Massive genome expansion in bonnet fungi (Mycena s.s.) driven by repeated elements and novel gene families across ecological guilds.</title>
        <authorList>
            <consortium name="Lawrence Berkeley National Laboratory"/>
            <person name="Harder C.B."/>
            <person name="Miyauchi S."/>
            <person name="Viragh M."/>
            <person name="Kuo A."/>
            <person name="Thoen E."/>
            <person name="Andreopoulos B."/>
            <person name="Lu D."/>
            <person name="Skrede I."/>
            <person name="Drula E."/>
            <person name="Henrissat B."/>
            <person name="Morin E."/>
            <person name="Kohler A."/>
            <person name="Barry K."/>
            <person name="LaButti K."/>
            <person name="Morin E."/>
            <person name="Salamov A."/>
            <person name="Lipzen A."/>
            <person name="Mereny Z."/>
            <person name="Hegedus B."/>
            <person name="Baldrian P."/>
            <person name="Stursova M."/>
            <person name="Weitz H."/>
            <person name="Taylor A."/>
            <person name="Grigoriev I.V."/>
            <person name="Nagy L.G."/>
            <person name="Martin F."/>
            <person name="Kauserud H."/>
        </authorList>
    </citation>
    <scope>NUCLEOTIDE SEQUENCE</scope>
    <source>
        <strain evidence="1">9284</strain>
    </source>
</reference>
<dbReference type="GO" id="GO:0016705">
    <property type="term" value="F:oxidoreductase activity, acting on paired donors, with incorporation or reduction of molecular oxygen"/>
    <property type="evidence" value="ECO:0007669"/>
    <property type="project" value="InterPro"/>
</dbReference>
<dbReference type="GO" id="GO:0004497">
    <property type="term" value="F:monooxygenase activity"/>
    <property type="evidence" value="ECO:0007669"/>
    <property type="project" value="InterPro"/>
</dbReference>
<dbReference type="Proteomes" id="UP001221142">
    <property type="component" value="Unassembled WGS sequence"/>
</dbReference>
<organism evidence="1 2">
    <name type="scientific">Roridomyces roridus</name>
    <dbReference type="NCBI Taxonomy" id="1738132"/>
    <lineage>
        <taxon>Eukaryota</taxon>
        <taxon>Fungi</taxon>
        <taxon>Dikarya</taxon>
        <taxon>Basidiomycota</taxon>
        <taxon>Agaricomycotina</taxon>
        <taxon>Agaricomycetes</taxon>
        <taxon>Agaricomycetidae</taxon>
        <taxon>Agaricales</taxon>
        <taxon>Marasmiineae</taxon>
        <taxon>Mycenaceae</taxon>
        <taxon>Roridomyces</taxon>
    </lineage>
</organism>
<dbReference type="InterPro" id="IPR036396">
    <property type="entry name" value="Cyt_P450_sf"/>
</dbReference>
<dbReference type="SUPFAM" id="SSF48264">
    <property type="entry name" value="Cytochrome P450"/>
    <property type="match status" value="1"/>
</dbReference>
<sequence>MLWWSNCYGSVYGPQGNLPFYQSERSVYVKTETDKIFIGNIFWTRAFVDMHKLQRKALTPAFSSPLETIWDATLESDGTVIEVQSGCAHLGGSSHQTNLILDNLDSIGIAGFSLPTGRMRVFWELRRSLKDIAERLPENTRKEKDGNVAEELTGKSVIGLLGYETTSVALTASPLSPTYTRQPRLILPPDKLRPELAWFSLSDLTWDQLVSELPFLDTTALEVLRLHPPVVSTIRVALWGADAKEWKPSRWLEEITVSVRELQHCHLLTFHEGPRACLSGQVVCTGGNLKPCCPSWFATLFFEFPDGPETKMEKHIAIVPRPKVAGQSGDKVPLMVRR</sequence>
<dbReference type="AlphaFoldDB" id="A0AAD7BE43"/>
<evidence type="ECO:0000313" key="2">
    <source>
        <dbReference type="Proteomes" id="UP001221142"/>
    </source>
</evidence>
<proteinExistence type="predicted"/>
<gene>
    <name evidence="1" type="ORF">FB45DRAFT_1007295</name>
</gene>
<protein>
    <submittedName>
        <fullName evidence="1">Cytochrome P450</fullName>
    </submittedName>
</protein>
<name>A0AAD7BE43_9AGAR</name>
<comment type="caution">
    <text evidence="1">The sequence shown here is derived from an EMBL/GenBank/DDBJ whole genome shotgun (WGS) entry which is preliminary data.</text>
</comment>
<keyword evidence="2" id="KW-1185">Reference proteome</keyword>
<evidence type="ECO:0000313" key="1">
    <source>
        <dbReference type="EMBL" id="KAJ7618492.1"/>
    </source>
</evidence>
<accession>A0AAD7BE43</accession>
<dbReference type="GO" id="GO:0005506">
    <property type="term" value="F:iron ion binding"/>
    <property type="evidence" value="ECO:0007669"/>
    <property type="project" value="InterPro"/>
</dbReference>
<dbReference type="GO" id="GO:0020037">
    <property type="term" value="F:heme binding"/>
    <property type="evidence" value="ECO:0007669"/>
    <property type="project" value="InterPro"/>
</dbReference>
<dbReference type="Gene3D" id="1.10.630.10">
    <property type="entry name" value="Cytochrome P450"/>
    <property type="match status" value="1"/>
</dbReference>
<dbReference type="EMBL" id="JARKIF010000019">
    <property type="protein sequence ID" value="KAJ7618492.1"/>
    <property type="molecule type" value="Genomic_DNA"/>
</dbReference>